<dbReference type="OrthoDB" id="92463at2759"/>
<dbReference type="VEuPathDB" id="FungiDB:PPTG_03605"/>
<dbReference type="AlphaFoldDB" id="W2KTD6"/>
<feature type="non-terminal residue" evidence="1">
    <location>
        <position position="67"/>
    </location>
</feature>
<proteinExistence type="predicted"/>
<accession>W2KTD6</accession>
<sequence>MRGSTCFEWDDSTSRMTRVVSQSDMLSPMLQLLNSVEDVSLVFEQALISPDFQWKRTLYYNAFPLRC</sequence>
<reference evidence="1" key="1">
    <citation type="submission" date="2013-11" db="EMBL/GenBank/DDBJ databases">
        <title>The Genome Sequence of Phytophthora parasitica CHvinca01.</title>
        <authorList>
            <consortium name="The Broad Institute Genomics Platform"/>
            <person name="Russ C."/>
            <person name="Tyler B."/>
            <person name="Panabieres F."/>
            <person name="Shan W."/>
            <person name="Tripathy S."/>
            <person name="Grunwald N."/>
            <person name="Machado M."/>
            <person name="Johnson C.S."/>
            <person name="Arredondo F."/>
            <person name="Hong C."/>
            <person name="Coffey M."/>
            <person name="Young S.K."/>
            <person name="Zeng Q."/>
            <person name="Gargeya S."/>
            <person name="Fitzgerald M."/>
            <person name="Abouelleil A."/>
            <person name="Alvarado L."/>
            <person name="Chapman S.B."/>
            <person name="Gainer-Dewar J."/>
            <person name="Goldberg J."/>
            <person name="Griggs A."/>
            <person name="Gujja S."/>
            <person name="Hansen M."/>
            <person name="Howarth C."/>
            <person name="Imamovic A."/>
            <person name="Ireland A."/>
            <person name="Larimer J."/>
            <person name="McCowan C."/>
            <person name="Murphy C."/>
            <person name="Pearson M."/>
            <person name="Poon T.W."/>
            <person name="Priest M."/>
            <person name="Roberts A."/>
            <person name="Saif S."/>
            <person name="Shea T."/>
            <person name="Sykes S."/>
            <person name="Wortman J."/>
            <person name="Nusbaum C."/>
            <person name="Birren B."/>
        </authorList>
    </citation>
    <scope>NUCLEOTIDE SEQUENCE [LARGE SCALE GENOMIC DNA]</scope>
    <source>
        <strain evidence="1">CHvinca01</strain>
    </source>
</reference>
<protein>
    <submittedName>
        <fullName evidence="1">Uncharacterized protein</fullName>
    </submittedName>
</protein>
<organism evidence="1">
    <name type="scientific">Phytophthora nicotianae</name>
    <name type="common">Potato buckeye rot agent</name>
    <name type="synonym">Phytophthora parasitica</name>
    <dbReference type="NCBI Taxonomy" id="4792"/>
    <lineage>
        <taxon>Eukaryota</taxon>
        <taxon>Sar</taxon>
        <taxon>Stramenopiles</taxon>
        <taxon>Oomycota</taxon>
        <taxon>Peronosporomycetes</taxon>
        <taxon>Peronosporales</taxon>
        <taxon>Peronosporaceae</taxon>
        <taxon>Phytophthora</taxon>
    </lineage>
</organism>
<evidence type="ECO:0000313" key="1">
    <source>
        <dbReference type="EMBL" id="ETL87864.1"/>
    </source>
</evidence>
<dbReference type="Proteomes" id="UP000054423">
    <property type="component" value="Unassembled WGS sequence"/>
</dbReference>
<dbReference type="EMBL" id="KI680993">
    <property type="protein sequence ID" value="ETL87864.1"/>
    <property type="molecule type" value="Genomic_DNA"/>
</dbReference>
<gene>
    <name evidence="1" type="ORF">L917_13020</name>
</gene>
<dbReference type="OMA" id="CFEWDYS"/>
<name>W2KTD6_PHYNI</name>